<dbReference type="EMBL" id="JANBUL010000203">
    <property type="protein sequence ID" value="KAJ2778916.1"/>
    <property type="molecule type" value="Genomic_DNA"/>
</dbReference>
<name>A0A9W8HC03_9FUNG</name>
<feature type="transmembrane region" description="Helical" evidence="2">
    <location>
        <begin position="466"/>
        <end position="484"/>
    </location>
</feature>
<proteinExistence type="predicted"/>
<comment type="caution">
    <text evidence="4">The sequence shown here is derived from an EMBL/GenBank/DDBJ whole genome shotgun (WGS) entry which is preliminary data.</text>
</comment>
<evidence type="ECO:0000313" key="5">
    <source>
        <dbReference type="Proteomes" id="UP001140217"/>
    </source>
</evidence>
<feature type="compositionally biased region" description="Basic and acidic residues" evidence="1">
    <location>
        <begin position="169"/>
        <end position="178"/>
    </location>
</feature>
<evidence type="ECO:0000256" key="2">
    <source>
        <dbReference type="SAM" id="Phobius"/>
    </source>
</evidence>
<feature type="compositionally biased region" description="Low complexity" evidence="1">
    <location>
        <begin position="233"/>
        <end position="255"/>
    </location>
</feature>
<sequence length="699" mass="72730">MLLGALLLWLAGSGAWALNYTGETALLDAAPADPSRRHATAVTFGELGVFDFRGDGRARVALELGAFSSEKDSAKDAGGGAGRVRARQLGVALGVNETRPVRDTDPVELDHVYLIFARSRAVNNFVARLYGSRGRSDDAAAAMLCSDVGSWLESEFVAPISSLRRPPAKTKDAAKEDGGDGQGSGAPPPPPTTAGTEKPKISFIAASTPSAGPDLLPRPTRVTGLQRRGEQQAAFAGSEATESAAGEEGPASGTSDEAASATGVADRPLLSNETKTNDVFLVEYEWEWLVPRGGEYAVVIANCAATTIQFKYNLIMANRWRDGRWTNLPAGWMPMQQVYPAVCYSLWGAAVAAWAACLARRGAARPTVGVALGAVPVLRFLSCLADRSRYRLWGAGSYEVTMVVVSTSLVDALADGAQLLAVLTLAKGWGVVRARLAGAEKRLVPGLVGFVAIATLYDGATRGGGVLAVGVLQATAVAYAWASLAHTRRVHAVQTLRLVSRNEAALVGWWAASGGSGSGGSGGSGSGSGPDPGPDPGRGPPSASVSAALRCLAHRRWRDVEAQCGAQRRCAMALVWSAVRKDRLLRVLLRAALPLQALDVAALVVGAFAVPPHHAYAALLVAQAAHWVAFMALFAAVTCGGSELPVVALPPLPAIAARRSMPLPPPNAAATAPRPMPPLGRLRLLRSATPFAVRTGGPA</sequence>
<feature type="compositionally biased region" description="Gly residues" evidence="1">
    <location>
        <begin position="515"/>
        <end position="530"/>
    </location>
</feature>
<evidence type="ECO:0000256" key="3">
    <source>
        <dbReference type="SAM" id="SignalP"/>
    </source>
</evidence>
<dbReference type="Proteomes" id="UP001140217">
    <property type="component" value="Unassembled WGS sequence"/>
</dbReference>
<feature type="transmembrane region" description="Helical" evidence="2">
    <location>
        <begin position="616"/>
        <end position="637"/>
    </location>
</feature>
<feature type="region of interest" description="Disordered" evidence="1">
    <location>
        <begin position="163"/>
        <end position="269"/>
    </location>
</feature>
<feature type="signal peptide" evidence="3">
    <location>
        <begin position="1"/>
        <end position="17"/>
    </location>
</feature>
<keyword evidence="5" id="KW-1185">Reference proteome</keyword>
<gene>
    <name evidence="4" type="ORF">H4R18_004308</name>
</gene>
<dbReference type="OrthoDB" id="5588677at2759"/>
<feature type="chain" id="PRO_5040967220" evidence="3">
    <location>
        <begin position="18"/>
        <end position="699"/>
    </location>
</feature>
<organism evidence="4 5">
    <name type="scientific">Coemansia javaensis</name>
    <dbReference type="NCBI Taxonomy" id="2761396"/>
    <lineage>
        <taxon>Eukaryota</taxon>
        <taxon>Fungi</taxon>
        <taxon>Fungi incertae sedis</taxon>
        <taxon>Zoopagomycota</taxon>
        <taxon>Kickxellomycotina</taxon>
        <taxon>Kickxellomycetes</taxon>
        <taxon>Kickxellales</taxon>
        <taxon>Kickxellaceae</taxon>
        <taxon>Coemansia</taxon>
    </lineage>
</organism>
<feature type="region of interest" description="Disordered" evidence="1">
    <location>
        <begin position="515"/>
        <end position="544"/>
    </location>
</feature>
<keyword evidence="2" id="KW-1133">Transmembrane helix</keyword>
<dbReference type="AlphaFoldDB" id="A0A9W8HC03"/>
<keyword evidence="2" id="KW-0472">Membrane</keyword>
<protein>
    <submittedName>
        <fullName evidence="4">Uncharacterized protein</fullName>
    </submittedName>
</protein>
<reference evidence="4" key="1">
    <citation type="submission" date="2022-07" db="EMBL/GenBank/DDBJ databases">
        <title>Phylogenomic reconstructions and comparative analyses of Kickxellomycotina fungi.</title>
        <authorList>
            <person name="Reynolds N.K."/>
            <person name="Stajich J.E."/>
            <person name="Barry K."/>
            <person name="Grigoriev I.V."/>
            <person name="Crous P."/>
            <person name="Smith M.E."/>
        </authorList>
    </citation>
    <scope>NUCLEOTIDE SEQUENCE</scope>
    <source>
        <strain evidence="4">NBRC 105414</strain>
    </source>
</reference>
<keyword evidence="2" id="KW-0812">Transmembrane</keyword>
<accession>A0A9W8HC03</accession>
<evidence type="ECO:0000313" key="4">
    <source>
        <dbReference type="EMBL" id="KAJ2778916.1"/>
    </source>
</evidence>
<keyword evidence="3" id="KW-0732">Signal</keyword>
<evidence type="ECO:0000256" key="1">
    <source>
        <dbReference type="SAM" id="MobiDB-lite"/>
    </source>
</evidence>
<feature type="transmembrane region" description="Helical" evidence="2">
    <location>
        <begin position="587"/>
        <end position="610"/>
    </location>
</feature>